<dbReference type="OrthoDB" id="9797252at2"/>
<protein>
    <submittedName>
        <fullName evidence="5">Methyltransferase domain-containing protein</fullName>
    </submittedName>
</protein>
<evidence type="ECO:0000313" key="6">
    <source>
        <dbReference type="Proteomes" id="UP000198741"/>
    </source>
</evidence>
<sequence length="250" mass="27028">MSGPVDPRRARVFGTFAADYDRWRPSYPEEAVRWLVPDNARLVADVGAGTGKLTGVLVRLGVEVVAVEPDPDMLDVLRANHPHVQLANAPAEALPLADGGVDAVLVGQAWHWFDHQRAVAEVRRVLRPGGWLGIIGNEAGPREPWLDELAALHPDVVGTDDATDDGANPWAEQGLAGVPFAARLFPWQHMMTPAALKSLLATHSVFAVMPEAEREARLGQMAAVAQAEADRRGVSELPFHQVASCVRVFV</sequence>
<dbReference type="GO" id="GO:0032259">
    <property type="term" value="P:methylation"/>
    <property type="evidence" value="ECO:0007669"/>
    <property type="project" value="UniProtKB-KW"/>
</dbReference>
<dbReference type="InterPro" id="IPR029063">
    <property type="entry name" value="SAM-dependent_MTases_sf"/>
</dbReference>
<dbReference type="AlphaFoldDB" id="A0A1H0MFF1"/>
<dbReference type="Pfam" id="PF08241">
    <property type="entry name" value="Methyltransf_11"/>
    <property type="match status" value="1"/>
</dbReference>
<proteinExistence type="inferred from homology"/>
<reference evidence="5 6" key="1">
    <citation type="submission" date="2016-10" db="EMBL/GenBank/DDBJ databases">
        <authorList>
            <person name="de Groot N.N."/>
        </authorList>
    </citation>
    <scope>NUCLEOTIDE SEQUENCE [LARGE SCALE GENOMIC DNA]</scope>
    <source>
        <strain evidence="6">P4-7,KCTC 19426,CECT 7604</strain>
    </source>
</reference>
<dbReference type="RefSeq" id="WP_090475821.1">
    <property type="nucleotide sequence ID" value="NZ_LT629710.1"/>
</dbReference>
<evidence type="ECO:0000256" key="3">
    <source>
        <dbReference type="ARBA" id="ARBA00022679"/>
    </source>
</evidence>
<dbReference type="CDD" id="cd02440">
    <property type="entry name" value="AdoMet_MTases"/>
    <property type="match status" value="1"/>
</dbReference>
<evidence type="ECO:0000259" key="4">
    <source>
        <dbReference type="Pfam" id="PF08241"/>
    </source>
</evidence>
<dbReference type="Gene3D" id="3.40.50.150">
    <property type="entry name" value="Vaccinia Virus protein VP39"/>
    <property type="match status" value="1"/>
</dbReference>
<gene>
    <name evidence="5" type="ORF">SAMN04515671_1998</name>
</gene>
<evidence type="ECO:0000313" key="5">
    <source>
        <dbReference type="EMBL" id="SDO79107.1"/>
    </source>
</evidence>
<dbReference type="PANTHER" id="PTHR44942">
    <property type="entry name" value="METHYLTRANSF_11 DOMAIN-CONTAINING PROTEIN"/>
    <property type="match status" value="1"/>
</dbReference>
<keyword evidence="6" id="KW-1185">Reference proteome</keyword>
<keyword evidence="2 5" id="KW-0489">Methyltransferase</keyword>
<dbReference type="InterPro" id="IPR051052">
    <property type="entry name" value="Diverse_substrate_MTase"/>
</dbReference>
<feature type="domain" description="Methyltransferase type 11" evidence="4">
    <location>
        <begin position="45"/>
        <end position="132"/>
    </location>
</feature>
<dbReference type="Proteomes" id="UP000198741">
    <property type="component" value="Chromosome I"/>
</dbReference>
<dbReference type="GO" id="GO:0008757">
    <property type="term" value="F:S-adenosylmethionine-dependent methyltransferase activity"/>
    <property type="evidence" value="ECO:0007669"/>
    <property type="project" value="InterPro"/>
</dbReference>
<dbReference type="EMBL" id="LT629710">
    <property type="protein sequence ID" value="SDO79107.1"/>
    <property type="molecule type" value="Genomic_DNA"/>
</dbReference>
<dbReference type="PANTHER" id="PTHR44942:SF4">
    <property type="entry name" value="METHYLTRANSFERASE TYPE 11 DOMAIN-CONTAINING PROTEIN"/>
    <property type="match status" value="1"/>
</dbReference>
<evidence type="ECO:0000256" key="1">
    <source>
        <dbReference type="ARBA" id="ARBA00008361"/>
    </source>
</evidence>
<dbReference type="SUPFAM" id="SSF53335">
    <property type="entry name" value="S-adenosyl-L-methionine-dependent methyltransferases"/>
    <property type="match status" value="1"/>
</dbReference>
<comment type="similarity">
    <text evidence="1">Belongs to the methyltransferase superfamily.</text>
</comment>
<keyword evidence="3 5" id="KW-0808">Transferase</keyword>
<accession>A0A1H0MFF1</accession>
<dbReference type="InterPro" id="IPR013216">
    <property type="entry name" value="Methyltransf_11"/>
</dbReference>
<dbReference type="STRING" id="1090615.SAMN04515671_1998"/>
<organism evidence="5 6">
    <name type="scientific">Nakamurella panacisegetis</name>
    <dbReference type="NCBI Taxonomy" id="1090615"/>
    <lineage>
        <taxon>Bacteria</taxon>
        <taxon>Bacillati</taxon>
        <taxon>Actinomycetota</taxon>
        <taxon>Actinomycetes</taxon>
        <taxon>Nakamurellales</taxon>
        <taxon>Nakamurellaceae</taxon>
        <taxon>Nakamurella</taxon>
    </lineage>
</organism>
<name>A0A1H0MFF1_9ACTN</name>
<evidence type="ECO:0000256" key="2">
    <source>
        <dbReference type="ARBA" id="ARBA00022603"/>
    </source>
</evidence>